<feature type="region of interest" description="Disordered" evidence="1">
    <location>
        <begin position="142"/>
        <end position="184"/>
    </location>
</feature>
<dbReference type="Gene3D" id="3.80.10.10">
    <property type="entry name" value="Ribonuclease Inhibitor"/>
    <property type="match status" value="1"/>
</dbReference>
<dbReference type="GO" id="GO:0019005">
    <property type="term" value="C:SCF ubiquitin ligase complex"/>
    <property type="evidence" value="ECO:0007669"/>
    <property type="project" value="TreeGrafter"/>
</dbReference>
<keyword evidence="3" id="KW-1185">Reference proteome</keyword>
<evidence type="ECO:0000313" key="3">
    <source>
        <dbReference type="Proteomes" id="UP000696485"/>
    </source>
</evidence>
<dbReference type="AlphaFoldDB" id="A0A9P5SU96"/>
<dbReference type="GO" id="GO:0031146">
    <property type="term" value="P:SCF-dependent proteasomal ubiquitin-dependent protein catabolic process"/>
    <property type="evidence" value="ECO:0007669"/>
    <property type="project" value="TreeGrafter"/>
</dbReference>
<proteinExistence type="predicted"/>
<feature type="compositionally biased region" description="Polar residues" evidence="1">
    <location>
        <begin position="174"/>
        <end position="184"/>
    </location>
</feature>
<name>A0A9P5SU96_9FUNG</name>
<dbReference type="SUPFAM" id="SSF81383">
    <property type="entry name" value="F-box domain"/>
    <property type="match status" value="1"/>
</dbReference>
<dbReference type="Proteomes" id="UP000696485">
    <property type="component" value="Unassembled WGS sequence"/>
</dbReference>
<dbReference type="EMBL" id="JAAAUY010000042">
    <property type="protein sequence ID" value="KAF9336914.1"/>
    <property type="molecule type" value="Genomic_DNA"/>
</dbReference>
<sequence length="648" mass="73234">MNPPSRPHSNLPPTRHSPAHNPHAQDPLRVLDIPELLGFVCVFLTPHDQLQCVLVSRQWHLLFIPYLWSNIHIRNKAQLDRFARASEHEETITTENVPLPPLARHGHHIRSIHTAFYSLLCPLLEDYVSCAGLTKLEFPANTTFTNPIPPPERDSTPTSTPKESALARLGLDNPKTNETSTRDSQAVDEYRQMLTTTTQSQSFDEAVLYRLMKKCPRLDTLVFASFPFYHDGMIIRIADRLAGLKRLDLTNPHNCQVKAQSIQYLLQHCTQGLEELKVSISPSSKAEVSPREWIKELSPLGLKKLELLGDLNGGGDMLWLPLLPNCNQLQELSLDLFDTTAQNQLAHCLQKYCPSLQNLTLSCFAGPQEEQDLVSLVQLNPATTLRKLSMKFFHGLGPLFTAALTRHLPTLESLVFEECDGISSEDIQHLLGSCPRLSMFQAMTNNGPRFSSTVYLDVEDMLSGPWACEETLESLKVIITGIPRPDQKQDQFGAPLTGLLHDVSDRDNYGCQKAVYQRLGALVNLRELWLGHDAQDLDDEDNYYPVDGQGLWRFIDPEYQFECLEFSLRSGLPLLAGLKKLQRLNLDRMMTRIGQAEVQWMVQQWPKLRMVVGLVVQGEKVSKAVQWLYSHRPDIDLPPIMGSFTATL</sequence>
<organism evidence="2 3">
    <name type="scientific">Podila minutissima</name>
    <dbReference type="NCBI Taxonomy" id="64525"/>
    <lineage>
        <taxon>Eukaryota</taxon>
        <taxon>Fungi</taxon>
        <taxon>Fungi incertae sedis</taxon>
        <taxon>Mucoromycota</taxon>
        <taxon>Mortierellomycotina</taxon>
        <taxon>Mortierellomycetes</taxon>
        <taxon>Mortierellales</taxon>
        <taxon>Mortierellaceae</taxon>
        <taxon>Podila</taxon>
    </lineage>
</organism>
<dbReference type="SUPFAM" id="SSF52047">
    <property type="entry name" value="RNI-like"/>
    <property type="match status" value="1"/>
</dbReference>
<accession>A0A9P5SU96</accession>
<reference evidence="2" key="1">
    <citation type="journal article" date="2020" name="Fungal Divers.">
        <title>Resolving the Mortierellaceae phylogeny through synthesis of multi-gene phylogenetics and phylogenomics.</title>
        <authorList>
            <person name="Vandepol N."/>
            <person name="Liber J."/>
            <person name="Desiro A."/>
            <person name="Na H."/>
            <person name="Kennedy M."/>
            <person name="Barry K."/>
            <person name="Grigoriev I.V."/>
            <person name="Miller A.N."/>
            <person name="O'Donnell K."/>
            <person name="Stajich J.E."/>
            <person name="Bonito G."/>
        </authorList>
    </citation>
    <scope>NUCLEOTIDE SEQUENCE</scope>
    <source>
        <strain evidence="2">NVP1</strain>
    </source>
</reference>
<dbReference type="InterPro" id="IPR036047">
    <property type="entry name" value="F-box-like_dom_sf"/>
</dbReference>
<feature type="region of interest" description="Disordered" evidence="1">
    <location>
        <begin position="1"/>
        <end position="25"/>
    </location>
</feature>
<evidence type="ECO:0000256" key="1">
    <source>
        <dbReference type="SAM" id="MobiDB-lite"/>
    </source>
</evidence>
<comment type="caution">
    <text evidence="2">The sequence shown here is derived from an EMBL/GenBank/DDBJ whole genome shotgun (WGS) entry which is preliminary data.</text>
</comment>
<gene>
    <name evidence="2" type="ORF">BG006_006882</name>
</gene>
<dbReference type="InterPro" id="IPR032675">
    <property type="entry name" value="LRR_dom_sf"/>
</dbReference>
<evidence type="ECO:0000313" key="2">
    <source>
        <dbReference type="EMBL" id="KAF9336914.1"/>
    </source>
</evidence>
<dbReference type="PANTHER" id="PTHR13318">
    <property type="entry name" value="PARTNER OF PAIRED, ISOFORM B-RELATED"/>
    <property type="match status" value="1"/>
</dbReference>
<evidence type="ECO:0008006" key="4">
    <source>
        <dbReference type="Google" id="ProtNLM"/>
    </source>
</evidence>
<protein>
    <recommendedName>
        <fullName evidence="4">F-box domain-containing protein</fullName>
    </recommendedName>
</protein>